<dbReference type="AlphaFoldDB" id="A0A9D5M3U3"/>
<accession>A0A9D5M3U3</accession>
<protein>
    <submittedName>
        <fullName evidence="1">Uncharacterized protein</fullName>
    </submittedName>
</protein>
<dbReference type="Proteomes" id="UP000806542">
    <property type="component" value="Unassembled WGS sequence"/>
</dbReference>
<comment type="caution">
    <text evidence="1">The sequence shown here is derived from an EMBL/GenBank/DDBJ whole genome shotgun (WGS) entry which is preliminary data.</text>
</comment>
<dbReference type="EMBL" id="JADCKB010000001">
    <property type="protein sequence ID" value="MBE5039049.1"/>
    <property type="molecule type" value="Genomic_DNA"/>
</dbReference>
<proteinExistence type="predicted"/>
<evidence type="ECO:0000313" key="2">
    <source>
        <dbReference type="Proteomes" id="UP000806542"/>
    </source>
</evidence>
<name>A0A9D5M3U3_9FIRM</name>
<evidence type="ECO:0000313" key="1">
    <source>
        <dbReference type="EMBL" id="MBE5039049.1"/>
    </source>
</evidence>
<gene>
    <name evidence="1" type="ORF">INF28_01015</name>
</gene>
<dbReference type="RefSeq" id="WP_226391600.1">
    <property type="nucleotide sequence ID" value="NZ_JADCKB010000001.1"/>
</dbReference>
<sequence length="62" mass="6975">MYGRIRRSLGKYVGKLIYLIKQIDIAFVKAGTLTCGKTGSLALEKKPCLYFCVAKQFSLHFS</sequence>
<keyword evidence="2" id="KW-1185">Reference proteome</keyword>
<reference evidence="1" key="1">
    <citation type="submission" date="2020-10" db="EMBL/GenBank/DDBJ databases">
        <title>ChiBAC.</title>
        <authorList>
            <person name="Zenner C."/>
            <person name="Hitch T.C.A."/>
            <person name="Clavel T."/>
        </authorList>
    </citation>
    <scope>NUCLEOTIDE SEQUENCE</scope>
    <source>
        <strain evidence="1">DSM 107454</strain>
    </source>
</reference>
<organism evidence="1 2">
    <name type="scientific">Ructibacterium gallinarum</name>
    <dbReference type="NCBI Taxonomy" id="2779355"/>
    <lineage>
        <taxon>Bacteria</taxon>
        <taxon>Bacillati</taxon>
        <taxon>Bacillota</taxon>
        <taxon>Clostridia</taxon>
        <taxon>Eubacteriales</taxon>
        <taxon>Oscillospiraceae</taxon>
        <taxon>Ructibacterium</taxon>
    </lineage>
</organism>